<evidence type="ECO:0000313" key="4">
    <source>
        <dbReference type="EMBL" id="EPR13135.1"/>
    </source>
</evidence>
<evidence type="ECO:0000256" key="1">
    <source>
        <dbReference type="ARBA" id="ARBA00004196"/>
    </source>
</evidence>
<evidence type="ECO:0000259" key="3">
    <source>
        <dbReference type="Pfam" id="PF13407"/>
    </source>
</evidence>
<dbReference type="PANTHER" id="PTHR30036:SF7">
    <property type="entry name" value="ABC TRANSPORTER PERIPLASMIC-BINDING PROTEIN YPHF"/>
    <property type="match status" value="1"/>
</dbReference>
<dbReference type="PANTHER" id="PTHR30036">
    <property type="entry name" value="D-XYLOSE-BINDING PERIPLASMIC PROTEIN"/>
    <property type="match status" value="1"/>
</dbReference>
<comment type="subcellular location">
    <subcellularLocation>
        <location evidence="1">Cell envelope</location>
    </subcellularLocation>
</comment>
<evidence type="ECO:0000313" key="5">
    <source>
        <dbReference type="Proteomes" id="UP000016860"/>
    </source>
</evidence>
<dbReference type="InterPro" id="IPR025997">
    <property type="entry name" value="SBP_2_dom"/>
</dbReference>
<dbReference type="GO" id="GO:0030288">
    <property type="term" value="C:outer membrane-bounded periplasmic space"/>
    <property type="evidence" value="ECO:0007669"/>
    <property type="project" value="TreeGrafter"/>
</dbReference>
<organism evidence="4 5">
    <name type="scientific">Ruminiclostridium papyrosolvens C7</name>
    <dbReference type="NCBI Taxonomy" id="1330534"/>
    <lineage>
        <taxon>Bacteria</taxon>
        <taxon>Bacillati</taxon>
        <taxon>Bacillota</taxon>
        <taxon>Clostridia</taxon>
        <taxon>Eubacteriales</taxon>
        <taxon>Oscillospiraceae</taxon>
        <taxon>Ruminiclostridium</taxon>
    </lineage>
</organism>
<accession>U4R516</accession>
<dbReference type="EMBL" id="ATAY01000020">
    <property type="protein sequence ID" value="EPR13135.1"/>
    <property type="molecule type" value="Genomic_DNA"/>
</dbReference>
<dbReference type="Pfam" id="PF13407">
    <property type="entry name" value="Peripla_BP_4"/>
    <property type="match status" value="1"/>
</dbReference>
<dbReference type="GO" id="GO:0030246">
    <property type="term" value="F:carbohydrate binding"/>
    <property type="evidence" value="ECO:0007669"/>
    <property type="project" value="TreeGrafter"/>
</dbReference>
<proteinExistence type="inferred from homology"/>
<dbReference type="Proteomes" id="UP000016860">
    <property type="component" value="Unassembled WGS sequence"/>
</dbReference>
<gene>
    <name evidence="4" type="ORF">L323_04335</name>
</gene>
<sequence>MDKKRFFNKIKLVYLVLALFIALPGCGGSTYDKKGEEAKPSTSYEENSKVSEKKDITIAMVPKSLDNPVFLDALEQGERVGRELGVKVEWLGPMQSDTNVQIAIVESLIRRKVDGIVISCIDPIKIKPVIDKAVEAGIKVATFDSDSPGSNRLFYCGTDNYAAGVACGKALIKEVKAKGKDKQALDLLIMTADKESNNLNKRLNGFLETARAGGIQLNITGTLYCNDDVNIAGDMLENHIKTGDTPDVFFSTGGWPFVSPPESLPGFHAWCKDGGISILVDTYYPVLEAAEKGLADSLVGQNFNKMGELSIKNLYKAIKGEKIPSSFIDTGLELGNKNNFAKLLQGKQRWEIK</sequence>
<dbReference type="InterPro" id="IPR028082">
    <property type="entry name" value="Peripla_BP_I"/>
</dbReference>
<dbReference type="OrthoDB" id="369027at2"/>
<dbReference type="RefSeq" id="WP_020814472.1">
    <property type="nucleotide sequence ID" value="NZ_ATAY01000020.1"/>
</dbReference>
<reference evidence="4 5" key="1">
    <citation type="journal article" date="2013" name="Genome Announc.">
        <title>Draft Genome Sequence of the Cellulolytic Bacterium Clostridium papyrosolvens C7 (ATCC 700395).</title>
        <authorList>
            <person name="Zepeda V."/>
            <person name="Dassa B."/>
            <person name="Borovok I."/>
            <person name="Lamed R."/>
            <person name="Bayer E.A."/>
            <person name="Cate J.H."/>
        </authorList>
    </citation>
    <scope>NUCLEOTIDE SEQUENCE [LARGE SCALE GENOMIC DNA]</scope>
    <source>
        <strain evidence="4 5">C7</strain>
    </source>
</reference>
<dbReference type="InterPro" id="IPR050555">
    <property type="entry name" value="Bact_Solute-Bind_Prot2"/>
</dbReference>
<dbReference type="Gene3D" id="3.40.50.2300">
    <property type="match status" value="2"/>
</dbReference>
<feature type="domain" description="Periplasmic binding protein" evidence="3">
    <location>
        <begin position="58"/>
        <end position="322"/>
    </location>
</feature>
<comment type="caution">
    <text evidence="4">The sequence shown here is derived from an EMBL/GenBank/DDBJ whole genome shotgun (WGS) entry which is preliminary data.</text>
</comment>
<comment type="similarity">
    <text evidence="2">Belongs to the bacterial solute-binding protein 2 family.</text>
</comment>
<dbReference type="SUPFAM" id="SSF53822">
    <property type="entry name" value="Periplasmic binding protein-like I"/>
    <property type="match status" value="1"/>
</dbReference>
<protein>
    <submittedName>
        <fullName evidence="4">LacI family transcriptional regulator</fullName>
    </submittedName>
</protein>
<dbReference type="STRING" id="1330534.L323_04335"/>
<evidence type="ECO:0000256" key="2">
    <source>
        <dbReference type="ARBA" id="ARBA00007639"/>
    </source>
</evidence>
<dbReference type="PATRIC" id="fig|1330534.3.peg.871"/>
<name>U4R516_9FIRM</name>
<dbReference type="AlphaFoldDB" id="U4R516"/>